<dbReference type="GO" id="GO:0004497">
    <property type="term" value="F:monooxygenase activity"/>
    <property type="evidence" value="ECO:0007669"/>
    <property type="project" value="UniProtKB-KW"/>
</dbReference>
<dbReference type="PANTHER" id="PTHR30011:SF16">
    <property type="entry name" value="C2H2 FINGER DOMAIN TRANSCRIPTION FACTOR (EUROFUNG)-RELATED"/>
    <property type="match status" value="1"/>
</dbReference>
<dbReference type="EC" id="1.14.-.-" evidence="7"/>
<reference evidence="7" key="1">
    <citation type="journal article" date="2021" name="Nat. Microbiol.">
        <title>Cocultivation of an ultrasmall environmental parasitic bacterium with lytic ability against bacteria associated with wastewater foams.</title>
        <authorList>
            <person name="Batinovic S."/>
            <person name="Rose J.J.A."/>
            <person name="Ratcliffe J."/>
            <person name="Seviour R.J."/>
            <person name="Petrovski S."/>
        </authorList>
    </citation>
    <scope>NUCLEOTIDE SEQUENCE</scope>
    <source>
        <strain evidence="7">CON9</strain>
    </source>
</reference>
<keyword evidence="8" id="KW-1185">Reference proteome</keyword>
<sequence>MTESRTDQLTLVAFMQASNVSVFSGSWRYASSAADYLDLRYYQRIARTLEDGKFDLMFFDDRLAMPSIYGNSPDEAVRRGARPIKLDLTAILGAMAAATDHLGLGATYSTTYYEPFHVARTFATLDHLSRGRAAWNVVTSVNDAEARNFSVDAHTEHDRRYDRADEFIDVVSKLWDSWEDDAIIDDRTTGVFADPDKVHELGHKGEFFSVQGPLTVPRTPQGRPVIIQAGQSGRGRQFAGKWADLIFTGNPSQAIAQEHYADQKATIAAEGRDPNSVRILPMVYVITGETEDIARQKEAIFLNELVHPQASLALLSEVTNYDFSGHSLDDEITDELVDSISGIRGLVQGVKRHLGDQPMTLRVLANHRATLLQGPRFVGTGEQIAEQMADWFNSRSCDGFVIAATHFPGAFEDFTRLVVPVLQHRGLMRTDYTGNTLRENLGLARPANHFADTAAPAADTTPAPLAAALPEAVGA</sequence>
<keyword evidence="1" id="KW-0285">Flavoprotein</keyword>
<dbReference type="CDD" id="cd01095">
    <property type="entry name" value="Nitrilotriacetate_monoxgenase"/>
    <property type="match status" value="1"/>
</dbReference>
<dbReference type="NCBIfam" id="TIGR03860">
    <property type="entry name" value="FMN_nitrolo"/>
    <property type="match status" value="1"/>
</dbReference>
<dbReference type="PANTHER" id="PTHR30011">
    <property type="entry name" value="ALKANESULFONATE MONOOXYGENASE-RELATED"/>
    <property type="match status" value="1"/>
</dbReference>
<dbReference type="Proteomes" id="UP001059836">
    <property type="component" value="Chromosome"/>
</dbReference>
<dbReference type="InterPro" id="IPR051260">
    <property type="entry name" value="Diverse_substr_monoxygenases"/>
</dbReference>
<dbReference type="PIRSF" id="PIRSF000337">
    <property type="entry name" value="NTA_MOA"/>
    <property type="match status" value="1"/>
</dbReference>
<evidence type="ECO:0000313" key="8">
    <source>
        <dbReference type="Proteomes" id="UP001059836"/>
    </source>
</evidence>
<evidence type="ECO:0000313" key="7">
    <source>
        <dbReference type="EMBL" id="QHN34465.1"/>
    </source>
</evidence>
<dbReference type="SUPFAM" id="SSF51679">
    <property type="entry name" value="Bacterial luciferase-like"/>
    <property type="match status" value="1"/>
</dbReference>
<dbReference type="Gene3D" id="3.20.20.30">
    <property type="entry name" value="Luciferase-like domain"/>
    <property type="match status" value="1"/>
</dbReference>
<dbReference type="Pfam" id="PF00296">
    <property type="entry name" value="Bac_luciferase"/>
    <property type="match status" value="1"/>
</dbReference>
<keyword evidence="2" id="KW-0288">FMN</keyword>
<evidence type="ECO:0000256" key="5">
    <source>
        <dbReference type="ARBA" id="ARBA00033748"/>
    </source>
</evidence>
<dbReference type="InterPro" id="IPR036661">
    <property type="entry name" value="Luciferase-like_sf"/>
</dbReference>
<keyword evidence="4 7" id="KW-0503">Monooxygenase</keyword>
<protein>
    <submittedName>
        <fullName evidence="7">NtaA/DmoA family FMN-dependent monooxygenase</fullName>
        <ecNumber evidence="7">1.14.-.-</ecNumber>
    </submittedName>
</protein>
<organism evidence="7 8">
    <name type="scientific">Gordonia pseudamarae</name>
    <dbReference type="NCBI Taxonomy" id="2831662"/>
    <lineage>
        <taxon>Bacteria</taxon>
        <taxon>Bacillati</taxon>
        <taxon>Actinomycetota</taxon>
        <taxon>Actinomycetes</taxon>
        <taxon>Mycobacteriales</taxon>
        <taxon>Gordoniaceae</taxon>
        <taxon>Gordonia</taxon>
    </lineage>
</organism>
<proteinExistence type="inferred from homology"/>
<evidence type="ECO:0000256" key="1">
    <source>
        <dbReference type="ARBA" id="ARBA00022630"/>
    </source>
</evidence>
<evidence type="ECO:0000256" key="2">
    <source>
        <dbReference type="ARBA" id="ARBA00022643"/>
    </source>
</evidence>
<evidence type="ECO:0000256" key="3">
    <source>
        <dbReference type="ARBA" id="ARBA00023002"/>
    </source>
</evidence>
<name>A0ABX6IGS7_9ACTN</name>
<accession>A0ABX6IGS7</accession>
<dbReference type="RefSeq" id="WP_213247590.1">
    <property type="nucleotide sequence ID" value="NZ_CP045806.1"/>
</dbReference>
<dbReference type="InterPro" id="IPR016215">
    <property type="entry name" value="NTA_MOA"/>
</dbReference>
<dbReference type="EMBL" id="CP045809">
    <property type="protein sequence ID" value="QHN34465.1"/>
    <property type="molecule type" value="Genomic_DNA"/>
</dbReference>
<comment type="similarity">
    <text evidence="5">Belongs to the NtaA/SnaA/DszA monooxygenase family.</text>
</comment>
<keyword evidence="3 7" id="KW-0560">Oxidoreductase</keyword>
<evidence type="ECO:0000256" key="4">
    <source>
        <dbReference type="ARBA" id="ARBA00023033"/>
    </source>
</evidence>
<dbReference type="InterPro" id="IPR011251">
    <property type="entry name" value="Luciferase-like_dom"/>
</dbReference>
<gene>
    <name evidence="7" type="ORF">GII31_05685</name>
</gene>
<evidence type="ECO:0000259" key="6">
    <source>
        <dbReference type="Pfam" id="PF00296"/>
    </source>
</evidence>
<feature type="domain" description="Luciferase-like" evidence="6">
    <location>
        <begin position="32"/>
        <end position="392"/>
    </location>
</feature>